<keyword evidence="3" id="KW-1003">Cell membrane</keyword>
<evidence type="ECO:0000256" key="2">
    <source>
        <dbReference type="ARBA" id="ARBA00022448"/>
    </source>
</evidence>
<sequence>SVYGADVGATMGNSFLIELIFHWPGLSRYSMYAMLRQDLNAISATILIYGVIFVSINIIVDLVVSILDPRTRE</sequence>
<accession>X1AST0</accession>
<comment type="caution">
    <text evidence="9">The sequence shown here is derived from an EMBL/GenBank/DDBJ whole genome shotgun (WGS) entry which is preliminary data.</text>
</comment>
<feature type="transmembrane region" description="Helical" evidence="7">
    <location>
        <begin position="41"/>
        <end position="67"/>
    </location>
</feature>
<dbReference type="AlphaFoldDB" id="X1AST0"/>
<dbReference type="GO" id="GO:0005886">
    <property type="term" value="C:plasma membrane"/>
    <property type="evidence" value="ECO:0007669"/>
    <property type="project" value="UniProtKB-SubCell"/>
</dbReference>
<dbReference type="GO" id="GO:0055085">
    <property type="term" value="P:transmembrane transport"/>
    <property type="evidence" value="ECO:0007669"/>
    <property type="project" value="InterPro"/>
</dbReference>
<evidence type="ECO:0000256" key="4">
    <source>
        <dbReference type="ARBA" id="ARBA00022692"/>
    </source>
</evidence>
<feature type="non-terminal residue" evidence="9">
    <location>
        <position position="1"/>
    </location>
</feature>
<dbReference type="InterPro" id="IPR000515">
    <property type="entry name" value="MetI-like"/>
</dbReference>
<dbReference type="PANTHER" id="PTHR43163:SF6">
    <property type="entry name" value="DIPEPTIDE TRANSPORT SYSTEM PERMEASE PROTEIN DPPB-RELATED"/>
    <property type="match status" value="1"/>
</dbReference>
<evidence type="ECO:0000259" key="8">
    <source>
        <dbReference type="Pfam" id="PF00528"/>
    </source>
</evidence>
<dbReference type="EMBL" id="BART01012834">
    <property type="protein sequence ID" value="GAG85924.1"/>
    <property type="molecule type" value="Genomic_DNA"/>
</dbReference>
<organism evidence="9">
    <name type="scientific">marine sediment metagenome</name>
    <dbReference type="NCBI Taxonomy" id="412755"/>
    <lineage>
        <taxon>unclassified sequences</taxon>
        <taxon>metagenomes</taxon>
        <taxon>ecological metagenomes</taxon>
    </lineage>
</organism>
<keyword evidence="5 7" id="KW-1133">Transmembrane helix</keyword>
<gene>
    <name evidence="9" type="ORF">S01H4_26563</name>
</gene>
<protein>
    <recommendedName>
        <fullName evidence="8">ABC transmembrane type-1 domain-containing protein</fullName>
    </recommendedName>
</protein>
<evidence type="ECO:0000256" key="1">
    <source>
        <dbReference type="ARBA" id="ARBA00004651"/>
    </source>
</evidence>
<keyword evidence="4 7" id="KW-0812">Transmembrane</keyword>
<proteinExistence type="predicted"/>
<evidence type="ECO:0000256" key="5">
    <source>
        <dbReference type="ARBA" id="ARBA00022989"/>
    </source>
</evidence>
<keyword evidence="6 7" id="KW-0472">Membrane</keyword>
<name>X1AST0_9ZZZZ</name>
<feature type="domain" description="ABC transmembrane type-1" evidence="8">
    <location>
        <begin position="4"/>
        <end position="72"/>
    </location>
</feature>
<evidence type="ECO:0000256" key="7">
    <source>
        <dbReference type="SAM" id="Phobius"/>
    </source>
</evidence>
<dbReference type="PANTHER" id="PTHR43163">
    <property type="entry name" value="DIPEPTIDE TRANSPORT SYSTEM PERMEASE PROTEIN DPPB-RELATED"/>
    <property type="match status" value="1"/>
</dbReference>
<dbReference type="Pfam" id="PF00528">
    <property type="entry name" value="BPD_transp_1"/>
    <property type="match status" value="1"/>
</dbReference>
<keyword evidence="2" id="KW-0813">Transport</keyword>
<reference evidence="9" key="1">
    <citation type="journal article" date="2014" name="Front. Microbiol.">
        <title>High frequency of phylogenetically diverse reductive dehalogenase-homologous genes in deep subseafloor sedimentary metagenomes.</title>
        <authorList>
            <person name="Kawai M."/>
            <person name="Futagami T."/>
            <person name="Toyoda A."/>
            <person name="Takaki Y."/>
            <person name="Nishi S."/>
            <person name="Hori S."/>
            <person name="Arai W."/>
            <person name="Tsubouchi T."/>
            <person name="Morono Y."/>
            <person name="Uchiyama I."/>
            <person name="Ito T."/>
            <person name="Fujiyama A."/>
            <person name="Inagaki F."/>
            <person name="Takami H."/>
        </authorList>
    </citation>
    <scope>NUCLEOTIDE SEQUENCE</scope>
    <source>
        <strain evidence="9">Expedition CK06-06</strain>
    </source>
</reference>
<evidence type="ECO:0000313" key="9">
    <source>
        <dbReference type="EMBL" id="GAG85924.1"/>
    </source>
</evidence>
<evidence type="ECO:0000256" key="3">
    <source>
        <dbReference type="ARBA" id="ARBA00022475"/>
    </source>
</evidence>
<comment type="subcellular location">
    <subcellularLocation>
        <location evidence="1">Cell membrane</location>
        <topology evidence="1">Multi-pass membrane protein</topology>
    </subcellularLocation>
</comment>
<evidence type="ECO:0000256" key="6">
    <source>
        <dbReference type="ARBA" id="ARBA00023136"/>
    </source>
</evidence>